<accession>A0AAE1UH34</accession>
<evidence type="ECO:0000259" key="7">
    <source>
        <dbReference type="PROSITE" id="PS50076"/>
    </source>
</evidence>
<dbReference type="SUPFAM" id="SSF57667">
    <property type="entry name" value="beta-beta-alpha zinc fingers"/>
    <property type="match status" value="1"/>
</dbReference>
<gene>
    <name evidence="9" type="ORF">Pmani_010118</name>
</gene>
<evidence type="ECO:0000313" key="10">
    <source>
        <dbReference type="Proteomes" id="UP001292094"/>
    </source>
</evidence>
<evidence type="ECO:0000256" key="6">
    <source>
        <dbReference type="SAM" id="MobiDB-lite"/>
    </source>
</evidence>
<evidence type="ECO:0000256" key="3">
    <source>
        <dbReference type="ARBA" id="ARBA00022833"/>
    </source>
</evidence>
<feature type="region of interest" description="Disordered" evidence="6">
    <location>
        <begin position="388"/>
        <end position="477"/>
    </location>
</feature>
<dbReference type="Gene3D" id="1.10.287.110">
    <property type="entry name" value="DnaJ domain"/>
    <property type="match status" value="1"/>
</dbReference>
<dbReference type="SMART" id="SM00451">
    <property type="entry name" value="ZnF_U1"/>
    <property type="match status" value="1"/>
</dbReference>
<dbReference type="InterPro" id="IPR051964">
    <property type="entry name" value="Chaperone_stress_response"/>
</dbReference>
<dbReference type="SUPFAM" id="SSF46565">
    <property type="entry name" value="Chaperone J-domain"/>
    <property type="match status" value="1"/>
</dbReference>
<feature type="compositionally biased region" description="Basic and acidic residues" evidence="6">
    <location>
        <begin position="443"/>
        <end position="458"/>
    </location>
</feature>
<evidence type="ECO:0000259" key="8">
    <source>
        <dbReference type="PROSITE" id="PS50157"/>
    </source>
</evidence>
<dbReference type="SMART" id="SM00355">
    <property type="entry name" value="ZnF_C2H2"/>
    <property type="match status" value="2"/>
</dbReference>
<proteinExistence type="predicted"/>
<feature type="region of interest" description="Disordered" evidence="6">
    <location>
        <begin position="299"/>
        <end position="326"/>
    </location>
</feature>
<protein>
    <recommendedName>
        <fullName evidence="4">DnaJ homolog subfamily C member 21</fullName>
    </recommendedName>
</protein>
<dbReference type="SMART" id="SM00271">
    <property type="entry name" value="DnaJ"/>
    <property type="match status" value="1"/>
</dbReference>
<feature type="compositionally biased region" description="Polar residues" evidence="6">
    <location>
        <begin position="429"/>
        <end position="442"/>
    </location>
</feature>
<comment type="caution">
    <text evidence="9">The sequence shown here is derived from an EMBL/GenBank/DDBJ whole genome shotgun (WGS) entry which is preliminary data.</text>
</comment>
<dbReference type="InterPro" id="IPR013087">
    <property type="entry name" value="Znf_C2H2_type"/>
</dbReference>
<feature type="region of interest" description="Disordered" evidence="6">
    <location>
        <begin position="499"/>
        <end position="527"/>
    </location>
</feature>
<dbReference type="AlphaFoldDB" id="A0AAE1UH34"/>
<dbReference type="GO" id="GO:0008270">
    <property type="term" value="F:zinc ion binding"/>
    <property type="evidence" value="ECO:0007669"/>
    <property type="project" value="UniProtKB-KW"/>
</dbReference>
<dbReference type="InterPro" id="IPR054076">
    <property type="entry name" value="ZUO1-like_ZHD"/>
</dbReference>
<feature type="compositionally biased region" description="Polar residues" evidence="6">
    <location>
        <begin position="460"/>
        <end position="477"/>
    </location>
</feature>
<dbReference type="FunFam" id="1.10.287.110:FF:000046">
    <property type="entry name" value="dnaJ homolog subfamily C member 21"/>
    <property type="match status" value="1"/>
</dbReference>
<keyword evidence="3" id="KW-0862">Zinc</keyword>
<dbReference type="InterPro" id="IPR003604">
    <property type="entry name" value="Matrin/U1-like-C_Znf_C2H2"/>
</dbReference>
<feature type="domain" description="J" evidence="7">
    <location>
        <begin position="20"/>
        <end position="86"/>
    </location>
</feature>
<evidence type="ECO:0000313" key="9">
    <source>
        <dbReference type="EMBL" id="KAK4318905.1"/>
    </source>
</evidence>
<dbReference type="Proteomes" id="UP001292094">
    <property type="component" value="Unassembled WGS sequence"/>
</dbReference>
<dbReference type="PANTHER" id="PTHR44029">
    <property type="entry name" value="DNAJ HOMOLOG SUBFAMILY C MEMBER 21"/>
    <property type="match status" value="1"/>
</dbReference>
<feature type="compositionally biased region" description="Basic residues" evidence="6">
    <location>
        <begin position="402"/>
        <end position="412"/>
    </location>
</feature>
<dbReference type="InterPro" id="IPR018253">
    <property type="entry name" value="DnaJ_domain_CS"/>
</dbReference>
<organism evidence="9 10">
    <name type="scientific">Petrolisthes manimaculis</name>
    <dbReference type="NCBI Taxonomy" id="1843537"/>
    <lineage>
        <taxon>Eukaryota</taxon>
        <taxon>Metazoa</taxon>
        <taxon>Ecdysozoa</taxon>
        <taxon>Arthropoda</taxon>
        <taxon>Crustacea</taxon>
        <taxon>Multicrustacea</taxon>
        <taxon>Malacostraca</taxon>
        <taxon>Eumalacostraca</taxon>
        <taxon>Eucarida</taxon>
        <taxon>Decapoda</taxon>
        <taxon>Pleocyemata</taxon>
        <taxon>Anomura</taxon>
        <taxon>Galatheoidea</taxon>
        <taxon>Porcellanidae</taxon>
        <taxon>Petrolisthes</taxon>
    </lineage>
</organism>
<feature type="compositionally biased region" description="Basic residues" evidence="6">
    <location>
        <begin position="511"/>
        <end position="522"/>
    </location>
</feature>
<reference evidence="9" key="1">
    <citation type="submission" date="2023-11" db="EMBL/GenBank/DDBJ databases">
        <title>Genome assemblies of two species of porcelain crab, Petrolisthes cinctipes and Petrolisthes manimaculis (Anomura: Porcellanidae).</title>
        <authorList>
            <person name="Angst P."/>
        </authorList>
    </citation>
    <scope>NUCLEOTIDE SEQUENCE</scope>
    <source>
        <strain evidence="9">PB745_02</strain>
        <tissue evidence="9">Gill</tissue>
    </source>
</reference>
<dbReference type="GO" id="GO:0005737">
    <property type="term" value="C:cytoplasm"/>
    <property type="evidence" value="ECO:0007669"/>
    <property type="project" value="TreeGrafter"/>
</dbReference>
<dbReference type="PANTHER" id="PTHR44029:SF1">
    <property type="entry name" value="DNAJ HOMOLOG SUBFAMILY C MEMBER 21"/>
    <property type="match status" value="1"/>
</dbReference>
<dbReference type="Pfam" id="PF21884">
    <property type="entry name" value="ZUO1-like_ZHD"/>
    <property type="match status" value="1"/>
</dbReference>
<dbReference type="Pfam" id="PF12171">
    <property type="entry name" value="zf-C2H2_jaz"/>
    <property type="match status" value="1"/>
</dbReference>
<name>A0AAE1UH34_9EUCA</name>
<dbReference type="PRINTS" id="PR00625">
    <property type="entry name" value="JDOMAIN"/>
</dbReference>
<feature type="region of interest" description="Disordered" evidence="6">
    <location>
        <begin position="247"/>
        <end position="267"/>
    </location>
</feature>
<dbReference type="Pfam" id="PF00226">
    <property type="entry name" value="DnaJ"/>
    <property type="match status" value="1"/>
</dbReference>
<dbReference type="Gene3D" id="3.30.160.60">
    <property type="entry name" value="Classic Zinc Finger"/>
    <property type="match status" value="1"/>
</dbReference>
<dbReference type="PROSITE" id="PS00028">
    <property type="entry name" value="ZINC_FINGER_C2H2_1"/>
    <property type="match status" value="2"/>
</dbReference>
<dbReference type="InterPro" id="IPR036236">
    <property type="entry name" value="Znf_C2H2_sf"/>
</dbReference>
<evidence type="ECO:0000256" key="2">
    <source>
        <dbReference type="ARBA" id="ARBA00022771"/>
    </source>
</evidence>
<feature type="domain" description="C2H2-type" evidence="8">
    <location>
        <begin position="339"/>
        <end position="368"/>
    </location>
</feature>
<evidence type="ECO:0000256" key="4">
    <source>
        <dbReference type="ARBA" id="ARBA00074367"/>
    </source>
</evidence>
<sequence>MNCSYVITPLDLPRESEMKCHYEILEVSLKATDDDLKKAYRKMALLWHPDKNPDKSDEAKEKFQLIQAAYEILSDPQERAFYDRNRESILRGKAANSEGNPENLDLFKYFTRQCYSGFNDSEKGFYTVYRQVFEDIAAKDMKYMDDEEDIIIPNFGSSDSDLEDVGQFYRYWSDYCTAMEFHWAETYDMREAHQMGRYVQRKAGRDNRKARQKARKEFNEEVRALVMFVRKRDKRWEARKKMLEERALEKNQKQKERNRQMNEERENVMKHELEAAKANMAGYEKELELLERKFAEEWGLSEEEDNEGMEENGAQEEETGEDTEEKQIDEDLLSLLETLYCVACSKDFKTEKAMENHQRSKKHKENLEALKAVMTAEDAMLFQTDSIDQSIDDDNFPPVRNSSKKKKKKNKKNFVSEEPQETASPPDPSMTQKQKSFNVSTVETKDESKKRDQNKEDESSSNADRLCNESTDTNTFNVTELNIEENKKRVASEEDIDTSNYNVEREEAAKPKTKGKKAKDARRKAQENNCVVETDAKTNLCTVCGKVYPSKNKLFSHIKAEGHAALKTASGKCPRGK</sequence>
<dbReference type="GO" id="GO:0003676">
    <property type="term" value="F:nucleic acid binding"/>
    <property type="evidence" value="ECO:0007669"/>
    <property type="project" value="InterPro"/>
</dbReference>
<dbReference type="CDD" id="cd06257">
    <property type="entry name" value="DnaJ"/>
    <property type="match status" value="1"/>
</dbReference>
<dbReference type="InterPro" id="IPR036869">
    <property type="entry name" value="J_dom_sf"/>
</dbReference>
<keyword evidence="10" id="KW-1185">Reference proteome</keyword>
<feature type="domain" description="C2H2-type" evidence="8">
    <location>
        <begin position="539"/>
        <end position="568"/>
    </location>
</feature>
<keyword evidence="1" id="KW-0479">Metal-binding</keyword>
<keyword evidence="2 5" id="KW-0863">Zinc-finger</keyword>
<dbReference type="PROSITE" id="PS50157">
    <property type="entry name" value="ZINC_FINGER_C2H2_2"/>
    <property type="match status" value="2"/>
</dbReference>
<dbReference type="PROSITE" id="PS50076">
    <property type="entry name" value="DNAJ_2"/>
    <property type="match status" value="1"/>
</dbReference>
<evidence type="ECO:0000256" key="1">
    <source>
        <dbReference type="ARBA" id="ARBA00022723"/>
    </source>
</evidence>
<evidence type="ECO:0000256" key="5">
    <source>
        <dbReference type="PROSITE-ProRule" id="PRU00042"/>
    </source>
</evidence>
<dbReference type="PROSITE" id="PS00636">
    <property type="entry name" value="DNAJ_1"/>
    <property type="match status" value="1"/>
</dbReference>
<dbReference type="EMBL" id="JAWZYT010000790">
    <property type="protein sequence ID" value="KAK4318905.1"/>
    <property type="molecule type" value="Genomic_DNA"/>
</dbReference>
<dbReference type="InterPro" id="IPR022755">
    <property type="entry name" value="Znf_C2H2_jaz"/>
</dbReference>
<dbReference type="InterPro" id="IPR001623">
    <property type="entry name" value="DnaJ_domain"/>
</dbReference>